<dbReference type="GO" id="GO:0005524">
    <property type="term" value="F:ATP binding"/>
    <property type="evidence" value="ECO:0007669"/>
    <property type="project" value="UniProtKB-KW"/>
</dbReference>
<dbReference type="RefSeq" id="WP_196985463.1">
    <property type="nucleotide sequence ID" value="NZ_JADWYS010000001.1"/>
</dbReference>
<dbReference type="InterPro" id="IPR036097">
    <property type="entry name" value="HisK_dim/P_sf"/>
</dbReference>
<dbReference type="GO" id="GO:0000155">
    <property type="term" value="F:phosphorelay sensor kinase activity"/>
    <property type="evidence" value="ECO:0007669"/>
    <property type="project" value="InterPro"/>
</dbReference>
<dbReference type="InterPro" id="IPR050428">
    <property type="entry name" value="TCS_sensor_his_kinase"/>
</dbReference>
<dbReference type="Pfam" id="PF08521">
    <property type="entry name" value="2CSK_N"/>
    <property type="match status" value="1"/>
</dbReference>
<feature type="domain" description="Histidine kinase" evidence="14">
    <location>
        <begin position="225"/>
        <end position="437"/>
    </location>
</feature>
<evidence type="ECO:0000256" key="1">
    <source>
        <dbReference type="ARBA" id="ARBA00000085"/>
    </source>
</evidence>
<sequence length="437" mass="47584">MSEVPAPTPHSLRRRLLWLVLAAIALVSTLQASTAYRTALQQADTMFDYHLQELARSVHGGVPFTRGDGSDDHDFQVQIWGPDGAQIFRSAGTALPSQAVLGFSDVSVQGVRFRVYSLQTPEHTIQIAQDLDARQARARALAARAVLPIALLAPLLMMAVWWLISRSLAPVERMRRQVAGRAADDLAPLPDAGLPQEVLPLVQEINLLFARVRGAFEAQQHFVADAAHELRSPLTALKLQAQALRRAQDEPAREAAVARLNEGIDRAIQLVSQLLVLAREEGEDAGSEPQRIGLQDLVRQVVADVLPQAQARRVDIGMTTHEEAIVRGQREPLHILLRNLLDNAVKYAPEGGQVDIALSNDDAGALLVVEDNGPGIPPDERERVFDRFYRTQDAQATGSGLGLAIVRTIAARHGASVSLLSSPRLGGLRVEVRFPPA</sequence>
<dbReference type="InterPro" id="IPR003660">
    <property type="entry name" value="HAMP_dom"/>
</dbReference>
<comment type="catalytic activity">
    <reaction evidence="1">
        <text>ATP + protein L-histidine = ADP + protein N-phospho-L-histidine.</text>
        <dbReference type="EC" id="2.7.13.3"/>
    </reaction>
</comment>
<reference evidence="16" key="1">
    <citation type="submission" date="2020-11" db="EMBL/GenBank/DDBJ databases">
        <title>Bacterial whole genome sequence for Caenimonas sp. DR4.4.</title>
        <authorList>
            <person name="Le V."/>
            <person name="Ko S.-R."/>
            <person name="Ahn C.-Y."/>
            <person name="Oh H.-M."/>
        </authorList>
    </citation>
    <scope>NUCLEOTIDE SEQUENCE</scope>
    <source>
        <strain evidence="16">DR4.4</strain>
    </source>
</reference>
<dbReference type="Pfam" id="PF02518">
    <property type="entry name" value="HATPase_c"/>
    <property type="match status" value="1"/>
</dbReference>
<evidence type="ECO:0000256" key="13">
    <source>
        <dbReference type="SAM" id="Phobius"/>
    </source>
</evidence>
<keyword evidence="4" id="KW-0597">Phosphoprotein</keyword>
<evidence type="ECO:0000259" key="15">
    <source>
        <dbReference type="PROSITE" id="PS50885"/>
    </source>
</evidence>
<dbReference type="InterPro" id="IPR013727">
    <property type="entry name" value="2CSK_N"/>
</dbReference>
<evidence type="ECO:0000256" key="10">
    <source>
        <dbReference type="ARBA" id="ARBA00022989"/>
    </source>
</evidence>
<organism evidence="16 17">
    <name type="scientific">Caenimonas aquaedulcis</name>
    <dbReference type="NCBI Taxonomy" id="2793270"/>
    <lineage>
        <taxon>Bacteria</taxon>
        <taxon>Pseudomonadati</taxon>
        <taxon>Pseudomonadota</taxon>
        <taxon>Betaproteobacteria</taxon>
        <taxon>Burkholderiales</taxon>
        <taxon>Comamonadaceae</taxon>
        <taxon>Caenimonas</taxon>
    </lineage>
</organism>
<dbReference type="SMART" id="SM00388">
    <property type="entry name" value="HisKA"/>
    <property type="match status" value="1"/>
</dbReference>
<evidence type="ECO:0000259" key="14">
    <source>
        <dbReference type="PROSITE" id="PS50109"/>
    </source>
</evidence>
<dbReference type="AlphaFoldDB" id="A0A931H2U2"/>
<dbReference type="SMART" id="SM00387">
    <property type="entry name" value="HATPase_c"/>
    <property type="match status" value="1"/>
</dbReference>
<dbReference type="EMBL" id="JADWYS010000001">
    <property type="protein sequence ID" value="MBG9387546.1"/>
    <property type="molecule type" value="Genomic_DNA"/>
</dbReference>
<keyword evidence="5" id="KW-0808">Transferase</keyword>
<keyword evidence="11" id="KW-0902">Two-component regulatory system</keyword>
<keyword evidence="10 13" id="KW-1133">Transmembrane helix</keyword>
<dbReference type="InterPro" id="IPR036890">
    <property type="entry name" value="HATPase_C_sf"/>
</dbReference>
<dbReference type="PRINTS" id="PR00344">
    <property type="entry name" value="BCTRLSENSOR"/>
</dbReference>
<dbReference type="Proteomes" id="UP000651050">
    <property type="component" value="Unassembled WGS sequence"/>
</dbReference>
<keyword evidence="9" id="KW-0067">ATP-binding</keyword>
<proteinExistence type="predicted"/>
<feature type="domain" description="HAMP" evidence="15">
    <location>
        <begin position="165"/>
        <end position="217"/>
    </location>
</feature>
<comment type="caution">
    <text evidence="16">The sequence shown here is derived from an EMBL/GenBank/DDBJ whole genome shotgun (WGS) entry which is preliminary data.</text>
</comment>
<comment type="subcellular location">
    <subcellularLocation>
        <location evidence="2">Membrane</location>
        <topology evidence="2">Multi-pass membrane protein</topology>
    </subcellularLocation>
</comment>
<dbReference type="InterPro" id="IPR005467">
    <property type="entry name" value="His_kinase_dom"/>
</dbReference>
<keyword evidence="8 16" id="KW-0418">Kinase</keyword>
<dbReference type="InterPro" id="IPR003594">
    <property type="entry name" value="HATPase_dom"/>
</dbReference>
<dbReference type="Gene3D" id="1.10.287.130">
    <property type="match status" value="1"/>
</dbReference>
<protein>
    <recommendedName>
        <fullName evidence="3">histidine kinase</fullName>
        <ecNumber evidence="3">2.7.13.3</ecNumber>
    </recommendedName>
</protein>
<evidence type="ECO:0000256" key="6">
    <source>
        <dbReference type="ARBA" id="ARBA00022692"/>
    </source>
</evidence>
<dbReference type="SUPFAM" id="SSF55874">
    <property type="entry name" value="ATPase domain of HSP90 chaperone/DNA topoisomerase II/histidine kinase"/>
    <property type="match status" value="1"/>
</dbReference>
<evidence type="ECO:0000256" key="5">
    <source>
        <dbReference type="ARBA" id="ARBA00022679"/>
    </source>
</evidence>
<evidence type="ECO:0000256" key="7">
    <source>
        <dbReference type="ARBA" id="ARBA00022741"/>
    </source>
</evidence>
<dbReference type="PROSITE" id="PS50885">
    <property type="entry name" value="HAMP"/>
    <property type="match status" value="1"/>
</dbReference>
<evidence type="ECO:0000256" key="9">
    <source>
        <dbReference type="ARBA" id="ARBA00022840"/>
    </source>
</evidence>
<dbReference type="Gene3D" id="3.30.565.10">
    <property type="entry name" value="Histidine kinase-like ATPase, C-terminal domain"/>
    <property type="match status" value="1"/>
</dbReference>
<evidence type="ECO:0000256" key="4">
    <source>
        <dbReference type="ARBA" id="ARBA00022553"/>
    </source>
</evidence>
<dbReference type="Pfam" id="PF00512">
    <property type="entry name" value="HisKA"/>
    <property type="match status" value="1"/>
</dbReference>
<evidence type="ECO:0000256" key="3">
    <source>
        <dbReference type="ARBA" id="ARBA00012438"/>
    </source>
</evidence>
<evidence type="ECO:0000313" key="16">
    <source>
        <dbReference type="EMBL" id="MBG9387546.1"/>
    </source>
</evidence>
<dbReference type="PANTHER" id="PTHR45436">
    <property type="entry name" value="SENSOR HISTIDINE KINASE YKOH"/>
    <property type="match status" value="1"/>
</dbReference>
<dbReference type="InterPro" id="IPR004358">
    <property type="entry name" value="Sig_transdc_His_kin-like_C"/>
</dbReference>
<dbReference type="SUPFAM" id="SSF47384">
    <property type="entry name" value="Homodimeric domain of signal transducing histidine kinase"/>
    <property type="match status" value="1"/>
</dbReference>
<dbReference type="InterPro" id="IPR003661">
    <property type="entry name" value="HisK_dim/P_dom"/>
</dbReference>
<dbReference type="EC" id="2.7.13.3" evidence="3"/>
<evidence type="ECO:0000256" key="8">
    <source>
        <dbReference type="ARBA" id="ARBA00022777"/>
    </source>
</evidence>
<name>A0A931H2U2_9BURK</name>
<evidence type="ECO:0000256" key="11">
    <source>
        <dbReference type="ARBA" id="ARBA00023012"/>
    </source>
</evidence>
<keyword evidence="12 13" id="KW-0472">Membrane</keyword>
<accession>A0A931H2U2</accession>
<dbReference type="CDD" id="cd00082">
    <property type="entry name" value="HisKA"/>
    <property type="match status" value="1"/>
</dbReference>
<keyword evidence="17" id="KW-1185">Reference proteome</keyword>
<dbReference type="PANTHER" id="PTHR45436:SF14">
    <property type="entry name" value="SENSOR PROTEIN QSEC"/>
    <property type="match status" value="1"/>
</dbReference>
<keyword evidence="7" id="KW-0547">Nucleotide-binding</keyword>
<gene>
    <name evidence="16" type="ORF">I5803_05925</name>
</gene>
<evidence type="ECO:0000256" key="12">
    <source>
        <dbReference type="ARBA" id="ARBA00023136"/>
    </source>
</evidence>
<evidence type="ECO:0000313" key="17">
    <source>
        <dbReference type="Proteomes" id="UP000651050"/>
    </source>
</evidence>
<dbReference type="GO" id="GO:0005886">
    <property type="term" value="C:plasma membrane"/>
    <property type="evidence" value="ECO:0007669"/>
    <property type="project" value="TreeGrafter"/>
</dbReference>
<keyword evidence="6 13" id="KW-0812">Transmembrane</keyword>
<evidence type="ECO:0000256" key="2">
    <source>
        <dbReference type="ARBA" id="ARBA00004141"/>
    </source>
</evidence>
<feature type="transmembrane region" description="Helical" evidence="13">
    <location>
        <begin position="145"/>
        <end position="164"/>
    </location>
</feature>
<dbReference type="PROSITE" id="PS50109">
    <property type="entry name" value="HIS_KIN"/>
    <property type="match status" value="1"/>
</dbReference>